<keyword evidence="1" id="KW-0732">Signal</keyword>
<sequence length="223" mass="24555">MSKIMMLAAMAAAAASPASAQEVQSTPAHSVEGNAIDIGDLGVTLSVPEDAVYLGAKRWALHGVADAELHAWVQADEGGLVEQFWWVQFEEYLPHVPDAHYQYDETEPTSVELGGLTFWTRPMFGEGNPRQLREGSDSEAFRGLVAEAGYRMPMWLAMVRMVHLPTEDRRKELMLIHGANLDGVGMTMAEAYQAEKPGVTWEELYGPMVERAPTAFTVESAED</sequence>
<feature type="signal peptide" evidence="1">
    <location>
        <begin position="1"/>
        <end position="20"/>
    </location>
</feature>
<dbReference type="RefSeq" id="WP_218632067.1">
    <property type="nucleotide sequence ID" value="NZ_JAHVAH010000001.1"/>
</dbReference>
<evidence type="ECO:0008006" key="4">
    <source>
        <dbReference type="Google" id="ProtNLM"/>
    </source>
</evidence>
<dbReference type="EMBL" id="JAHVAH010000001">
    <property type="protein sequence ID" value="MBW0144033.1"/>
    <property type="molecule type" value="Genomic_DNA"/>
</dbReference>
<organism evidence="2 3">
    <name type="scientific">Sphingomicrobium clamense</name>
    <dbReference type="NCBI Taxonomy" id="2851013"/>
    <lineage>
        <taxon>Bacteria</taxon>
        <taxon>Pseudomonadati</taxon>
        <taxon>Pseudomonadota</taxon>
        <taxon>Alphaproteobacteria</taxon>
        <taxon>Sphingomonadales</taxon>
        <taxon>Sphingomonadaceae</taxon>
        <taxon>Sphingomicrobium</taxon>
    </lineage>
</organism>
<accession>A0ABS6V399</accession>
<keyword evidence="3" id="KW-1185">Reference proteome</keyword>
<protein>
    <recommendedName>
        <fullName evidence="4">DAPG hydrolase PhiG domain-containing protein</fullName>
    </recommendedName>
</protein>
<evidence type="ECO:0000256" key="1">
    <source>
        <dbReference type="SAM" id="SignalP"/>
    </source>
</evidence>
<reference evidence="2 3" key="1">
    <citation type="submission" date="2021-07" db="EMBL/GenBank/DDBJ databases">
        <title>The draft genome sequence of Sphingomicrobium sp. B8.</title>
        <authorList>
            <person name="Mu L."/>
        </authorList>
    </citation>
    <scope>NUCLEOTIDE SEQUENCE [LARGE SCALE GENOMIC DNA]</scope>
    <source>
        <strain evidence="2 3">B8</strain>
    </source>
</reference>
<gene>
    <name evidence="2" type="ORF">KTQ36_01825</name>
</gene>
<name>A0ABS6V399_9SPHN</name>
<dbReference type="Proteomes" id="UP000698028">
    <property type="component" value="Unassembled WGS sequence"/>
</dbReference>
<feature type="chain" id="PRO_5047016441" description="DAPG hydrolase PhiG domain-containing protein" evidence="1">
    <location>
        <begin position="21"/>
        <end position="223"/>
    </location>
</feature>
<evidence type="ECO:0000313" key="3">
    <source>
        <dbReference type="Proteomes" id="UP000698028"/>
    </source>
</evidence>
<comment type="caution">
    <text evidence="2">The sequence shown here is derived from an EMBL/GenBank/DDBJ whole genome shotgun (WGS) entry which is preliminary data.</text>
</comment>
<proteinExistence type="predicted"/>
<evidence type="ECO:0000313" key="2">
    <source>
        <dbReference type="EMBL" id="MBW0144033.1"/>
    </source>
</evidence>